<keyword evidence="2" id="KW-0472">Membrane</keyword>
<evidence type="ECO:0000259" key="3">
    <source>
        <dbReference type="SMART" id="SM00331"/>
    </source>
</evidence>
<name>A0A3M9MKL5_9BACT</name>
<protein>
    <submittedName>
        <fullName evidence="4">Serine/threonine protein phosphatase</fullName>
    </submittedName>
</protein>
<feature type="transmembrane region" description="Helical" evidence="2">
    <location>
        <begin position="206"/>
        <end position="229"/>
    </location>
</feature>
<sequence length="692" mass="79508">MPQDKTIKQLCFLTGSVSWVLLLGNVLFLAHQGHTGQANAAVPYLNNLLSVVFILSVFLHQRYNVPIQRSEEFTSPLWGLFVKGGLGAYLCLLLHLFYPSLNQRWVNSPYLLDIFYQIFFGLLVYFLAKAFYTWRQLILYHRTKDVQSQWKWFEILVYLSLLVPLLNVEYMQQVFLLLDLALLLGYSLYMSVHQRWVAFLTLDKKWACIFLLTAILASGVLFANFLFLYTDSPELEVDYTDNPFILLTLAFVFLYALVSLLVSLFSLPTSRVFEQRNADLLSFQRLSHTIQQGQNEEEVYKMLFESAIKATGADAGWLEIGDTPHLDTSHVGGTKVDIEVQTWVKALVKKVQEQDKTIQDRVYVNGDLGLTPEFRPLDSPYNSLLLVPLASSKRRYGHLYLLLELEQGFDPDTISVVQSFANQTVLTIENLRLVQESLQNERYKEELKIASLVQDRLNPKTFPTDTWFDISTYSQAAKEVGGDFYDYLQLSKSRIAIIIGDVSGKGISAAFHMAQMKGIFHGLMQQDLLPDEFMIQANSALSRCLERTSFITSSLYIIDYEMQGVSFARAGHCHTLYYNSMIEDTFYFQTEGLGLGIVRDPSYAKRIHRLHYDYNPNDVMVIYTDGIVEARNARQDEYGEERLKYMLSQTYHLEAEDIKSAIINDVSDFSNDTLHDDQTLLVIKFKQRQPII</sequence>
<gene>
    <name evidence="4" type="ORF">EFB08_14415</name>
</gene>
<feature type="transmembrane region" description="Helical" evidence="2">
    <location>
        <begin position="244"/>
        <end position="267"/>
    </location>
</feature>
<evidence type="ECO:0000256" key="1">
    <source>
        <dbReference type="ARBA" id="ARBA00022801"/>
    </source>
</evidence>
<dbReference type="EMBL" id="RJJD01000008">
    <property type="protein sequence ID" value="RNI26021.1"/>
    <property type="molecule type" value="Genomic_DNA"/>
</dbReference>
<dbReference type="RefSeq" id="WP_123127644.1">
    <property type="nucleotide sequence ID" value="NZ_RJJD01000008.1"/>
</dbReference>
<evidence type="ECO:0000256" key="2">
    <source>
        <dbReference type="SAM" id="Phobius"/>
    </source>
</evidence>
<keyword evidence="2" id="KW-0812">Transmembrane</keyword>
<evidence type="ECO:0000313" key="4">
    <source>
        <dbReference type="EMBL" id="RNI26021.1"/>
    </source>
</evidence>
<dbReference type="Pfam" id="PF07228">
    <property type="entry name" value="SpoIIE"/>
    <property type="match status" value="1"/>
</dbReference>
<feature type="transmembrane region" description="Helical" evidence="2">
    <location>
        <begin position="42"/>
        <end position="59"/>
    </location>
</feature>
<comment type="caution">
    <text evidence="4">The sequence shown here is derived from an EMBL/GenBank/DDBJ whole genome shotgun (WGS) entry which is preliminary data.</text>
</comment>
<keyword evidence="1" id="KW-0378">Hydrolase</keyword>
<evidence type="ECO:0000313" key="5">
    <source>
        <dbReference type="Proteomes" id="UP000272117"/>
    </source>
</evidence>
<dbReference type="OrthoDB" id="9763484at2"/>
<dbReference type="PANTHER" id="PTHR43156">
    <property type="entry name" value="STAGE II SPORULATION PROTEIN E-RELATED"/>
    <property type="match status" value="1"/>
</dbReference>
<feature type="domain" description="PPM-type phosphatase" evidence="3">
    <location>
        <begin position="465"/>
        <end position="685"/>
    </location>
</feature>
<dbReference type="Proteomes" id="UP000272117">
    <property type="component" value="Unassembled WGS sequence"/>
</dbReference>
<dbReference type="SMART" id="SM00331">
    <property type="entry name" value="PP2C_SIG"/>
    <property type="match status" value="1"/>
</dbReference>
<keyword evidence="2" id="KW-1133">Transmembrane helix</keyword>
<feature type="transmembrane region" description="Helical" evidence="2">
    <location>
        <begin position="174"/>
        <end position="194"/>
    </location>
</feature>
<dbReference type="Gene3D" id="3.60.40.10">
    <property type="entry name" value="PPM-type phosphatase domain"/>
    <property type="match status" value="1"/>
</dbReference>
<feature type="transmembrane region" description="Helical" evidence="2">
    <location>
        <begin position="12"/>
        <end position="30"/>
    </location>
</feature>
<dbReference type="InterPro" id="IPR052016">
    <property type="entry name" value="Bact_Sigma-Reg"/>
</dbReference>
<dbReference type="GO" id="GO:0016791">
    <property type="term" value="F:phosphatase activity"/>
    <property type="evidence" value="ECO:0007669"/>
    <property type="project" value="TreeGrafter"/>
</dbReference>
<feature type="transmembrane region" description="Helical" evidence="2">
    <location>
        <begin position="80"/>
        <end position="98"/>
    </location>
</feature>
<keyword evidence="5" id="KW-1185">Reference proteome</keyword>
<feature type="transmembrane region" description="Helical" evidence="2">
    <location>
        <begin position="110"/>
        <end position="132"/>
    </location>
</feature>
<organism evidence="4 5">
    <name type="scientific">Rufibacter latericius</name>
    <dbReference type="NCBI Taxonomy" id="2487040"/>
    <lineage>
        <taxon>Bacteria</taxon>
        <taxon>Pseudomonadati</taxon>
        <taxon>Bacteroidota</taxon>
        <taxon>Cytophagia</taxon>
        <taxon>Cytophagales</taxon>
        <taxon>Hymenobacteraceae</taxon>
        <taxon>Rufibacter</taxon>
    </lineage>
</organism>
<proteinExistence type="predicted"/>
<dbReference type="PANTHER" id="PTHR43156:SF2">
    <property type="entry name" value="STAGE II SPORULATION PROTEIN E"/>
    <property type="match status" value="1"/>
</dbReference>
<dbReference type="InterPro" id="IPR001932">
    <property type="entry name" value="PPM-type_phosphatase-like_dom"/>
</dbReference>
<reference evidence="4 5" key="1">
    <citation type="submission" date="2018-11" db="EMBL/GenBank/DDBJ databases">
        <title>Rufibacter latericius sp. nov., isolated from water in Baiyang Lake.</title>
        <authorList>
            <person name="Yang Y."/>
        </authorList>
    </citation>
    <scope>NUCLEOTIDE SEQUENCE [LARGE SCALE GENOMIC DNA]</scope>
    <source>
        <strain evidence="4 5">R-22-1c-1</strain>
    </source>
</reference>
<dbReference type="InterPro" id="IPR036457">
    <property type="entry name" value="PPM-type-like_dom_sf"/>
</dbReference>
<dbReference type="Gene3D" id="3.30.450.40">
    <property type="match status" value="1"/>
</dbReference>
<accession>A0A3M9MKL5</accession>
<dbReference type="InterPro" id="IPR029016">
    <property type="entry name" value="GAF-like_dom_sf"/>
</dbReference>
<dbReference type="AlphaFoldDB" id="A0A3M9MKL5"/>
<feature type="transmembrane region" description="Helical" evidence="2">
    <location>
        <begin position="152"/>
        <end position="168"/>
    </location>
</feature>
<dbReference type="SUPFAM" id="SSF55781">
    <property type="entry name" value="GAF domain-like"/>
    <property type="match status" value="1"/>
</dbReference>